<dbReference type="AlphaFoldDB" id="K1TDM3"/>
<dbReference type="GO" id="GO:0032049">
    <property type="term" value="P:cardiolipin biosynthetic process"/>
    <property type="evidence" value="ECO:0007669"/>
    <property type="project" value="UniProtKB-ARBA"/>
</dbReference>
<comment type="caution">
    <text evidence="2">The sequence shown here is derived from an EMBL/GenBank/DDBJ whole genome shotgun (WGS) entry which is preliminary data.</text>
</comment>
<feature type="non-terminal residue" evidence="2">
    <location>
        <position position="193"/>
    </location>
</feature>
<dbReference type="PROSITE" id="PS50035">
    <property type="entry name" value="PLD"/>
    <property type="match status" value="1"/>
</dbReference>
<evidence type="ECO:0000259" key="1">
    <source>
        <dbReference type="PROSITE" id="PS50035"/>
    </source>
</evidence>
<name>K1TDM3_9ZZZZ</name>
<feature type="non-terminal residue" evidence="2">
    <location>
        <position position="1"/>
    </location>
</feature>
<dbReference type="InterPro" id="IPR025202">
    <property type="entry name" value="PLD-like_dom"/>
</dbReference>
<dbReference type="SUPFAM" id="SSF56024">
    <property type="entry name" value="Phospholipase D/nuclease"/>
    <property type="match status" value="1"/>
</dbReference>
<sequence length="193" mass="22296">GHWKDTAVMVRGEAAWSFTVMFIQMWEWKSKQLNNYEKYKPDFQSFPAAEGYVMPYGDSPTDNENVGELVYLDIINKAKKYVYITTPYLVIDNEMITALGFAAKSGVDVKIVVPHIADKWYVNYAGWNYYKELIKLGVQIYEYMPGFIHAKNFVSDDEIATVGSINLDYRSLYLHFECGTFLYKVPAISRIKS</sequence>
<dbReference type="GO" id="GO:0030572">
    <property type="term" value="F:phosphatidyltransferase activity"/>
    <property type="evidence" value="ECO:0007669"/>
    <property type="project" value="UniProtKB-ARBA"/>
</dbReference>
<reference evidence="2" key="1">
    <citation type="journal article" date="2013" name="Environ. Microbiol.">
        <title>Microbiota from the distal guts of lean and obese adolescents exhibit partial functional redundancy besides clear differences in community structure.</title>
        <authorList>
            <person name="Ferrer M."/>
            <person name="Ruiz A."/>
            <person name="Lanza F."/>
            <person name="Haange S.B."/>
            <person name="Oberbach A."/>
            <person name="Till H."/>
            <person name="Bargiela R."/>
            <person name="Campoy C."/>
            <person name="Segura M.T."/>
            <person name="Richter M."/>
            <person name="von Bergen M."/>
            <person name="Seifert J."/>
            <person name="Suarez A."/>
        </authorList>
    </citation>
    <scope>NUCLEOTIDE SEQUENCE</scope>
</reference>
<protein>
    <submittedName>
        <fullName evidence="2">Phosphatidylserine/phosphatidylglycerophosphate/ cardiolipin synthase</fullName>
    </submittedName>
</protein>
<dbReference type="Gene3D" id="3.30.870.10">
    <property type="entry name" value="Endonuclease Chain A"/>
    <property type="match status" value="2"/>
</dbReference>
<organism evidence="2">
    <name type="scientific">human gut metagenome</name>
    <dbReference type="NCBI Taxonomy" id="408170"/>
    <lineage>
        <taxon>unclassified sequences</taxon>
        <taxon>metagenomes</taxon>
        <taxon>organismal metagenomes</taxon>
    </lineage>
</organism>
<dbReference type="InterPro" id="IPR001736">
    <property type="entry name" value="PLipase_D/transphosphatidylase"/>
</dbReference>
<accession>K1TDM3</accession>
<dbReference type="CDD" id="cd09160">
    <property type="entry name" value="PLDc_SMU_988_like_2"/>
    <property type="match status" value="1"/>
</dbReference>
<evidence type="ECO:0000313" key="2">
    <source>
        <dbReference type="EMBL" id="EKC57296.1"/>
    </source>
</evidence>
<proteinExistence type="predicted"/>
<dbReference type="SMART" id="SM00155">
    <property type="entry name" value="PLDc"/>
    <property type="match status" value="1"/>
</dbReference>
<dbReference type="PANTHER" id="PTHR21248">
    <property type="entry name" value="CARDIOLIPIN SYNTHASE"/>
    <property type="match status" value="1"/>
</dbReference>
<feature type="domain" description="PLD phosphodiesterase" evidence="1">
    <location>
        <begin position="144"/>
        <end position="171"/>
    </location>
</feature>
<dbReference type="Pfam" id="PF13091">
    <property type="entry name" value="PLDc_2"/>
    <property type="match status" value="1"/>
</dbReference>
<gene>
    <name evidence="2" type="ORF">OBE_10605</name>
</gene>
<dbReference type="PANTHER" id="PTHR21248:SF22">
    <property type="entry name" value="PHOSPHOLIPASE D"/>
    <property type="match status" value="1"/>
</dbReference>
<dbReference type="EMBL" id="AJWZ01007301">
    <property type="protein sequence ID" value="EKC57296.1"/>
    <property type="molecule type" value="Genomic_DNA"/>
</dbReference>